<evidence type="ECO:0000313" key="2">
    <source>
        <dbReference type="EMBL" id="SHG96477.1"/>
    </source>
</evidence>
<gene>
    <name evidence="2" type="ORF">SAMN04488109_2663</name>
</gene>
<dbReference type="Proteomes" id="UP000184212">
    <property type="component" value="Unassembled WGS sequence"/>
</dbReference>
<evidence type="ECO:0000256" key="1">
    <source>
        <dbReference type="SAM" id="MobiDB-lite"/>
    </source>
</evidence>
<keyword evidence="3" id="KW-1185">Reference proteome</keyword>
<feature type="compositionally biased region" description="Polar residues" evidence="1">
    <location>
        <begin position="56"/>
        <end position="74"/>
    </location>
</feature>
<dbReference type="EMBL" id="FQWQ01000001">
    <property type="protein sequence ID" value="SHG96477.1"/>
    <property type="molecule type" value="Genomic_DNA"/>
</dbReference>
<proteinExistence type="predicted"/>
<name>A0A1M5P442_9BACT</name>
<sequence length="74" mass="8021">MKTLAYFNNTSLSGFSKGWLLAKTSNDCVSRGKGVVRAKARMGGAFLPWPKGQGYSERTSCQRTSPQTSESGRS</sequence>
<dbReference type="AlphaFoldDB" id="A0A1M5P442"/>
<accession>A0A1M5P442</accession>
<evidence type="ECO:0000313" key="3">
    <source>
        <dbReference type="Proteomes" id="UP000184212"/>
    </source>
</evidence>
<reference evidence="2 3" key="1">
    <citation type="submission" date="2016-11" db="EMBL/GenBank/DDBJ databases">
        <authorList>
            <person name="Jaros S."/>
            <person name="Januszkiewicz K."/>
            <person name="Wedrychowicz H."/>
        </authorList>
    </citation>
    <scope>NUCLEOTIDE SEQUENCE [LARGE SCALE GENOMIC DNA]</scope>
    <source>
        <strain evidence="2 3">DSM 24574</strain>
    </source>
</reference>
<feature type="region of interest" description="Disordered" evidence="1">
    <location>
        <begin position="49"/>
        <end position="74"/>
    </location>
</feature>
<protein>
    <submittedName>
        <fullName evidence="2">Uncharacterized protein</fullName>
    </submittedName>
</protein>
<organism evidence="2 3">
    <name type="scientific">Chryseolinea serpens</name>
    <dbReference type="NCBI Taxonomy" id="947013"/>
    <lineage>
        <taxon>Bacteria</taxon>
        <taxon>Pseudomonadati</taxon>
        <taxon>Bacteroidota</taxon>
        <taxon>Cytophagia</taxon>
        <taxon>Cytophagales</taxon>
        <taxon>Fulvivirgaceae</taxon>
        <taxon>Chryseolinea</taxon>
    </lineage>
</organism>